<proteinExistence type="predicted"/>
<reference evidence="2" key="2">
    <citation type="submission" date="2015-01" db="EMBL/GenBank/DDBJ databases">
        <title>Evolutionary Origins and Diversification of the Mycorrhizal Mutualists.</title>
        <authorList>
            <consortium name="DOE Joint Genome Institute"/>
            <consortium name="Mycorrhizal Genomics Consortium"/>
            <person name="Kohler A."/>
            <person name="Kuo A."/>
            <person name="Nagy L.G."/>
            <person name="Floudas D."/>
            <person name="Copeland A."/>
            <person name="Barry K.W."/>
            <person name="Cichocki N."/>
            <person name="Veneault-Fourrey C."/>
            <person name="LaButti K."/>
            <person name="Lindquist E.A."/>
            <person name="Lipzen A."/>
            <person name="Lundell T."/>
            <person name="Morin E."/>
            <person name="Murat C."/>
            <person name="Riley R."/>
            <person name="Ohm R."/>
            <person name="Sun H."/>
            <person name="Tunlid A."/>
            <person name="Henrissat B."/>
            <person name="Grigoriev I.V."/>
            <person name="Hibbett D.S."/>
            <person name="Martin F."/>
        </authorList>
    </citation>
    <scope>NUCLEOTIDE SEQUENCE [LARGE SCALE GENOMIC DNA]</scope>
    <source>
        <strain evidence="2">Foug A</strain>
    </source>
</reference>
<name>A0A0C2YQY5_9AGAM</name>
<keyword evidence="2" id="KW-1185">Reference proteome</keyword>
<accession>A0A0C2YQY5</accession>
<dbReference type="InParanoid" id="A0A0C2YQY5"/>
<organism evidence="1 2">
    <name type="scientific">Scleroderma citrinum Foug A</name>
    <dbReference type="NCBI Taxonomy" id="1036808"/>
    <lineage>
        <taxon>Eukaryota</taxon>
        <taxon>Fungi</taxon>
        <taxon>Dikarya</taxon>
        <taxon>Basidiomycota</taxon>
        <taxon>Agaricomycotina</taxon>
        <taxon>Agaricomycetes</taxon>
        <taxon>Agaricomycetidae</taxon>
        <taxon>Boletales</taxon>
        <taxon>Sclerodermatineae</taxon>
        <taxon>Sclerodermataceae</taxon>
        <taxon>Scleroderma</taxon>
    </lineage>
</organism>
<evidence type="ECO:0000313" key="1">
    <source>
        <dbReference type="EMBL" id="KIM52128.1"/>
    </source>
</evidence>
<evidence type="ECO:0000313" key="2">
    <source>
        <dbReference type="Proteomes" id="UP000053989"/>
    </source>
</evidence>
<sequence length="58" mass="6453">MSTLSSMTPLCLSFMCQSLMLFDHCAQECSSIIFIAFCHLSRPLRSSPLATCNNGDYQ</sequence>
<dbReference type="EMBL" id="KN822223">
    <property type="protein sequence ID" value="KIM52128.1"/>
    <property type="molecule type" value="Genomic_DNA"/>
</dbReference>
<dbReference type="HOGENOM" id="CLU_2980399_0_0_1"/>
<dbReference type="AlphaFoldDB" id="A0A0C2YQY5"/>
<gene>
    <name evidence="1" type="ORF">SCLCIDRAFT_586721</name>
</gene>
<reference evidence="1 2" key="1">
    <citation type="submission" date="2014-04" db="EMBL/GenBank/DDBJ databases">
        <authorList>
            <consortium name="DOE Joint Genome Institute"/>
            <person name="Kuo A."/>
            <person name="Kohler A."/>
            <person name="Nagy L.G."/>
            <person name="Floudas D."/>
            <person name="Copeland A."/>
            <person name="Barry K.W."/>
            <person name="Cichocki N."/>
            <person name="Veneault-Fourrey C."/>
            <person name="LaButti K."/>
            <person name="Lindquist E.A."/>
            <person name="Lipzen A."/>
            <person name="Lundell T."/>
            <person name="Morin E."/>
            <person name="Murat C."/>
            <person name="Sun H."/>
            <person name="Tunlid A."/>
            <person name="Henrissat B."/>
            <person name="Grigoriev I.V."/>
            <person name="Hibbett D.S."/>
            <person name="Martin F."/>
            <person name="Nordberg H.P."/>
            <person name="Cantor M.N."/>
            <person name="Hua S.X."/>
        </authorList>
    </citation>
    <scope>NUCLEOTIDE SEQUENCE [LARGE SCALE GENOMIC DNA]</scope>
    <source>
        <strain evidence="1 2">Foug A</strain>
    </source>
</reference>
<protein>
    <submittedName>
        <fullName evidence="1">Uncharacterized protein</fullName>
    </submittedName>
</protein>
<dbReference type="Proteomes" id="UP000053989">
    <property type="component" value="Unassembled WGS sequence"/>
</dbReference>